<protein>
    <submittedName>
        <fullName evidence="2">Uncharacterized protein</fullName>
    </submittedName>
</protein>
<reference evidence="2 3" key="1">
    <citation type="journal article" date="2014" name="Genome Biol. Evol.">
        <title>The genome of the myxosporean Thelohanellus kitauei shows adaptations to nutrient acquisition within its fish host.</title>
        <authorList>
            <person name="Yang Y."/>
            <person name="Xiong J."/>
            <person name="Zhou Z."/>
            <person name="Huo F."/>
            <person name="Miao W."/>
            <person name="Ran C."/>
            <person name="Liu Y."/>
            <person name="Zhang J."/>
            <person name="Feng J."/>
            <person name="Wang M."/>
            <person name="Wang M."/>
            <person name="Wang L."/>
            <person name="Yao B."/>
        </authorList>
    </citation>
    <scope>NUCLEOTIDE SEQUENCE [LARGE SCALE GENOMIC DNA]</scope>
    <source>
        <strain evidence="2">Wuqing</strain>
    </source>
</reference>
<name>A0A0C2N8S3_THEKT</name>
<dbReference type="AlphaFoldDB" id="A0A0C2N8S3"/>
<keyword evidence="1" id="KW-0472">Membrane</keyword>
<dbReference type="Proteomes" id="UP000031668">
    <property type="component" value="Unassembled WGS sequence"/>
</dbReference>
<accession>A0A0C2N8S3</accession>
<evidence type="ECO:0000313" key="2">
    <source>
        <dbReference type="EMBL" id="KII72720.1"/>
    </source>
</evidence>
<dbReference type="EMBL" id="JWZT01001136">
    <property type="protein sequence ID" value="KII72720.1"/>
    <property type="molecule type" value="Genomic_DNA"/>
</dbReference>
<proteinExistence type="predicted"/>
<keyword evidence="3" id="KW-1185">Reference proteome</keyword>
<organism evidence="2 3">
    <name type="scientific">Thelohanellus kitauei</name>
    <name type="common">Myxosporean</name>
    <dbReference type="NCBI Taxonomy" id="669202"/>
    <lineage>
        <taxon>Eukaryota</taxon>
        <taxon>Metazoa</taxon>
        <taxon>Cnidaria</taxon>
        <taxon>Myxozoa</taxon>
        <taxon>Myxosporea</taxon>
        <taxon>Bivalvulida</taxon>
        <taxon>Platysporina</taxon>
        <taxon>Myxobolidae</taxon>
        <taxon>Thelohanellus</taxon>
    </lineage>
</organism>
<keyword evidence="1" id="KW-0812">Transmembrane</keyword>
<gene>
    <name evidence="2" type="ORF">RF11_12262</name>
</gene>
<comment type="caution">
    <text evidence="2">The sequence shown here is derived from an EMBL/GenBank/DDBJ whole genome shotgun (WGS) entry which is preliminary data.</text>
</comment>
<evidence type="ECO:0000256" key="1">
    <source>
        <dbReference type="SAM" id="Phobius"/>
    </source>
</evidence>
<feature type="transmembrane region" description="Helical" evidence="1">
    <location>
        <begin position="324"/>
        <end position="345"/>
    </location>
</feature>
<sequence length="361" mass="40848">MDFKDYLTGINIPNESLNLTLYELSIDFHNSHLTCTKPFISSQNFITLYPQIDSYNVIYPCYSNDSKATTEYLAPASLNIRDTSLTTLSTTIEKISTLTSEAKAFSSESENPVSLKIIDTIFSTWRSTTHEHLLSRLMNENSASVSIKSASRRTDDNTLYVLRSSTVGDEFSSSDDSQISTEFDYPTSTTIFVTNNPSSWSTSDEEIFATSDDAPFLTEFQTSPSETKSKKIYSTSNSTTVGRIFNLTTYHDNSNQSLNSASSNPIGINITIQNFTTEQLTYWNYTDAKYSNISLINGSINIIVTTLAYPNKTTHKQRISATTIIVVLLFIIMTISVILLFYSMFKRKKEDSRWQDDRYWM</sequence>
<keyword evidence="1" id="KW-1133">Transmembrane helix</keyword>
<evidence type="ECO:0000313" key="3">
    <source>
        <dbReference type="Proteomes" id="UP000031668"/>
    </source>
</evidence>